<dbReference type="RefSeq" id="WP_047927488.1">
    <property type="nucleotide sequence ID" value="NZ_CP012511.1"/>
</dbReference>
<proteinExistence type="predicted"/>
<dbReference type="EMBL" id="CP012511">
    <property type="protein sequence ID" value="ALB24529.1"/>
    <property type="molecule type" value="Genomic_DNA"/>
</dbReference>
<accession>A0A1L6THT5</accession>
<dbReference type="OrthoDB" id="69313at2"/>
<dbReference type="InterPro" id="IPR027417">
    <property type="entry name" value="P-loop_NTPase"/>
</dbReference>
<dbReference type="InterPro" id="IPR050678">
    <property type="entry name" value="DNA_Partitioning_ATPase"/>
</dbReference>
<dbReference type="CDD" id="cd02042">
    <property type="entry name" value="ParAB_family"/>
    <property type="match status" value="1"/>
</dbReference>
<protein>
    <submittedName>
        <fullName evidence="1">CobQ/CobB/MinD/ParA nucleotide binding domain protein</fullName>
    </submittedName>
</protein>
<evidence type="ECO:0000313" key="1">
    <source>
        <dbReference type="EMBL" id="ALB24529.1"/>
    </source>
</evidence>
<gene>
    <name evidence="1" type="ORF">KU39_3p67</name>
</gene>
<organism evidence="1 2">
    <name type="scientific">Piscirickettsia salmonis</name>
    <dbReference type="NCBI Taxonomy" id="1238"/>
    <lineage>
        <taxon>Bacteria</taxon>
        <taxon>Pseudomonadati</taxon>
        <taxon>Pseudomonadota</taxon>
        <taxon>Gammaproteobacteria</taxon>
        <taxon>Thiotrichales</taxon>
        <taxon>Piscirickettsiaceae</taxon>
        <taxon>Piscirickettsia</taxon>
    </lineage>
</organism>
<evidence type="ECO:0000313" key="2">
    <source>
        <dbReference type="Proteomes" id="UP000029558"/>
    </source>
</evidence>
<dbReference type="Proteomes" id="UP000029558">
    <property type="component" value="Plasmid pPSB1-3"/>
</dbReference>
<dbReference type="SUPFAM" id="SSF52540">
    <property type="entry name" value="P-loop containing nucleoside triphosphate hydrolases"/>
    <property type="match status" value="1"/>
</dbReference>
<dbReference type="PANTHER" id="PTHR13696:SF96">
    <property type="entry name" value="COBQ_COBB_MIND_PARA NUCLEOTIDE BINDING DOMAIN-CONTAINING PROTEIN"/>
    <property type="match status" value="1"/>
</dbReference>
<keyword evidence="1" id="KW-0614">Plasmid</keyword>
<dbReference type="Pfam" id="PF09140">
    <property type="entry name" value="MipZ"/>
    <property type="match status" value="1"/>
</dbReference>
<geneLocation type="plasmid" evidence="1 2">
    <name>pPSB1-3</name>
</geneLocation>
<dbReference type="InterPro" id="IPR015223">
    <property type="entry name" value="MipZ"/>
</dbReference>
<dbReference type="Gene3D" id="3.40.50.300">
    <property type="entry name" value="P-loop containing nucleotide triphosphate hydrolases"/>
    <property type="match status" value="1"/>
</dbReference>
<sequence>MAVILCGGEKGGTGKSTTSVNLAVMASLIGRNVALLDCDKQGTSRNFIDRRRDKGTLPTPDCYQISGKHVYKEIASLAERYDDVIIDAGGQDSVELRSSMVASELTLMISPVQASAFDLETLIKMDELVETSQVYNPKLNCKVLITRASTHVKIKKTDDAIAFVDELENINRCNSVVCERVAYQYASNNANAVVEYEKDLYSAMPVYKKKSYTPKASIEMCSLFKEAFGIEFNLNEFIDLEVPIKEAI</sequence>
<dbReference type="PANTHER" id="PTHR13696">
    <property type="entry name" value="P-LOOP CONTAINING NUCLEOSIDE TRIPHOSPHATE HYDROLASE"/>
    <property type="match status" value="1"/>
</dbReference>
<reference evidence="1 2" key="1">
    <citation type="journal article" date="2014" name="Genome Announc.">
        <title>Comparative Genome Analysis of Two Isolates of the Fish Pathogen Piscirickettsia salmonis from Different Hosts Reveals Major Differences in Virulence-Associated Secretion Systems.</title>
        <authorList>
            <person name="Bohle H."/>
            <person name="Henriquez P."/>
            <person name="Grothusen H."/>
            <person name="Navas E."/>
            <person name="Sandoval A."/>
            <person name="Bustamante F."/>
            <person name="Bustos P."/>
            <person name="Mancilla M."/>
        </authorList>
    </citation>
    <scope>NUCLEOTIDE SEQUENCE [LARGE SCALE GENOMIC DNA]</scope>
    <source>
        <strain evidence="2">B1-32597</strain>
    </source>
</reference>
<dbReference type="AlphaFoldDB" id="A0A1L6THT5"/>
<name>A0A1L6THT5_PISSA</name>